<dbReference type="PaxDb" id="3880-AES97478"/>
<dbReference type="GO" id="GO:0046872">
    <property type="term" value="F:metal ion binding"/>
    <property type="evidence" value="ECO:0007669"/>
    <property type="project" value="InterPro"/>
</dbReference>
<dbReference type="Proteomes" id="UP000002051">
    <property type="component" value="Chromosome 5"/>
</dbReference>
<dbReference type="EMBL" id="CM001221">
    <property type="protein sequence ID" value="AES97478.1"/>
    <property type="molecule type" value="Genomic_DNA"/>
</dbReference>
<organism evidence="3 6">
    <name type="scientific">Medicago truncatula</name>
    <name type="common">Barrel medic</name>
    <name type="synonym">Medicago tribuloides</name>
    <dbReference type="NCBI Taxonomy" id="3880"/>
    <lineage>
        <taxon>Eukaryota</taxon>
        <taxon>Viridiplantae</taxon>
        <taxon>Streptophyta</taxon>
        <taxon>Embryophyta</taxon>
        <taxon>Tracheophyta</taxon>
        <taxon>Spermatophyta</taxon>
        <taxon>Magnoliopsida</taxon>
        <taxon>eudicotyledons</taxon>
        <taxon>Gunneridae</taxon>
        <taxon>Pentapetalae</taxon>
        <taxon>rosids</taxon>
        <taxon>fabids</taxon>
        <taxon>Fabales</taxon>
        <taxon>Fabaceae</taxon>
        <taxon>Papilionoideae</taxon>
        <taxon>50 kb inversion clade</taxon>
        <taxon>NPAAA clade</taxon>
        <taxon>Hologalegina</taxon>
        <taxon>IRL clade</taxon>
        <taxon>Trifolieae</taxon>
        <taxon>Medicago</taxon>
    </lineage>
</organism>
<dbReference type="Proteomes" id="UP000265566">
    <property type="component" value="Chromosome 5"/>
</dbReference>
<dbReference type="EnsemblPlants" id="AES97478">
    <property type="protein sequence ID" value="AES97478"/>
    <property type="gene ID" value="MTR_5g054980"/>
</dbReference>
<name>G7JZD3_MEDTR</name>
<proteinExistence type="predicted"/>
<reference evidence="4" key="4">
    <citation type="journal article" date="2018" name="Nat. Plants">
        <title>Whole-genome landscape of Medicago truncatula symbiotic genes.</title>
        <authorList>
            <person name="Pecrix Y."/>
            <person name="Gamas P."/>
            <person name="Carrere S."/>
        </authorList>
    </citation>
    <scope>NUCLEOTIDE SEQUENCE</scope>
    <source>
        <tissue evidence="4">Leaves</tissue>
    </source>
</reference>
<evidence type="ECO:0000313" key="5">
    <source>
        <dbReference type="EnsemblPlants" id="AES97478"/>
    </source>
</evidence>
<keyword evidence="6" id="KW-1185">Reference proteome</keyword>
<gene>
    <name evidence="3" type="ordered locus">MTR_5g054980</name>
    <name evidence="4" type="ORF">MtrunA17_Chr5g0422861</name>
</gene>
<evidence type="ECO:0000259" key="2">
    <source>
        <dbReference type="Pfam" id="PF07127"/>
    </source>
</evidence>
<dbReference type="EMBL" id="PSQE01000005">
    <property type="protein sequence ID" value="RHN55846.1"/>
    <property type="molecule type" value="Genomic_DNA"/>
</dbReference>
<evidence type="ECO:0000313" key="3">
    <source>
        <dbReference type="EMBL" id="AES97478.1"/>
    </source>
</evidence>
<reference evidence="3 6" key="2">
    <citation type="journal article" date="2014" name="BMC Genomics">
        <title>An improved genome release (version Mt4.0) for the model legume Medicago truncatula.</title>
        <authorList>
            <person name="Tang H."/>
            <person name="Krishnakumar V."/>
            <person name="Bidwell S."/>
            <person name="Rosen B."/>
            <person name="Chan A."/>
            <person name="Zhou S."/>
            <person name="Gentzbittel L."/>
            <person name="Childs K.L."/>
            <person name="Yandell M."/>
            <person name="Gundlach H."/>
            <person name="Mayer K.F."/>
            <person name="Schwartz D.C."/>
            <person name="Town C.D."/>
        </authorList>
    </citation>
    <scope>GENOME REANNOTATION</scope>
    <source>
        <strain evidence="5 6">cv. Jemalong A17</strain>
    </source>
</reference>
<evidence type="ECO:0000256" key="1">
    <source>
        <dbReference type="SAM" id="SignalP"/>
    </source>
</evidence>
<feature type="chain" id="PRO_5014573229" evidence="1">
    <location>
        <begin position="27"/>
        <end position="71"/>
    </location>
</feature>
<feature type="signal peptide" evidence="1">
    <location>
        <begin position="1"/>
        <end position="26"/>
    </location>
</feature>
<accession>G7JZD3</accession>
<reference evidence="5" key="3">
    <citation type="submission" date="2015-04" db="UniProtKB">
        <authorList>
            <consortium name="EnsemblPlants"/>
        </authorList>
    </citation>
    <scope>IDENTIFICATION</scope>
    <source>
        <strain evidence="5">cv. Jemalong A17</strain>
    </source>
</reference>
<protein>
    <submittedName>
        <fullName evidence="3 4">Late nodulin</fullName>
    </submittedName>
</protein>
<dbReference type="Gramene" id="rna31119">
    <property type="protein sequence ID" value="RHN55846.1"/>
    <property type="gene ID" value="gene31119"/>
</dbReference>
<reference evidence="3 6" key="1">
    <citation type="journal article" date="2011" name="Nature">
        <title>The Medicago genome provides insight into the evolution of rhizobial symbioses.</title>
        <authorList>
            <person name="Young N.D."/>
            <person name="Debelle F."/>
            <person name="Oldroyd G.E."/>
            <person name="Geurts R."/>
            <person name="Cannon S.B."/>
            <person name="Udvardi M.K."/>
            <person name="Benedito V.A."/>
            <person name="Mayer K.F."/>
            <person name="Gouzy J."/>
            <person name="Schoof H."/>
            <person name="Van de Peer Y."/>
            <person name="Proost S."/>
            <person name="Cook D.R."/>
            <person name="Meyers B.C."/>
            <person name="Spannagl M."/>
            <person name="Cheung F."/>
            <person name="De Mita S."/>
            <person name="Krishnakumar V."/>
            <person name="Gundlach H."/>
            <person name="Zhou S."/>
            <person name="Mudge J."/>
            <person name="Bharti A.K."/>
            <person name="Murray J.D."/>
            <person name="Naoumkina M.A."/>
            <person name="Rosen B."/>
            <person name="Silverstein K.A."/>
            <person name="Tang H."/>
            <person name="Rombauts S."/>
            <person name="Zhao P.X."/>
            <person name="Zhou P."/>
            <person name="Barbe V."/>
            <person name="Bardou P."/>
            <person name="Bechner M."/>
            <person name="Bellec A."/>
            <person name="Berger A."/>
            <person name="Berges H."/>
            <person name="Bidwell S."/>
            <person name="Bisseling T."/>
            <person name="Choisne N."/>
            <person name="Couloux A."/>
            <person name="Denny R."/>
            <person name="Deshpande S."/>
            <person name="Dai X."/>
            <person name="Doyle J.J."/>
            <person name="Dudez A.M."/>
            <person name="Farmer A.D."/>
            <person name="Fouteau S."/>
            <person name="Franken C."/>
            <person name="Gibelin C."/>
            <person name="Gish J."/>
            <person name="Goldstein S."/>
            <person name="Gonzalez A.J."/>
            <person name="Green P.J."/>
            <person name="Hallab A."/>
            <person name="Hartog M."/>
            <person name="Hua A."/>
            <person name="Humphray S.J."/>
            <person name="Jeong D.H."/>
            <person name="Jing Y."/>
            <person name="Jocker A."/>
            <person name="Kenton S.M."/>
            <person name="Kim D.J."/>
            <person name="Klee K."/>
            <person name="Lai H."/>
            <person name="Lang C."/>
            <person name="Lin S."/>
            <person name="Macmil S.L."/>
            <person name="Magdelenat G."/>
            <person name="Matthews L."/>
            <person name="McCorrison J."/>
            <person name="Monaghan E.L."/>
            <person name="Mun J.H."/>
            <person name="Najar F.Z."/>
            <person name="Nicholson C."/>
            <person name="Noirot C."/>
            <person name="O'Bleness M."/>
            <person name="Paule C.R."/>
            <person name="Poulain J."/>
            <person name="Prion F."/>
            <person name="Qin B."/>
            <person name="Qu C."/>
            <person name="Retzel E.F."/>
            <person name="Riddle C."/>
            <person name="Sallet E."/>
            <person name="Samain S."/>
            <person name="Samson N."/>
            <person name="Sanders I."/>
            <person name="Saurat O."/>
            <person name="Scarpelli C."/>
            <person name="Schiex T."/>
            <person name="Segurens B."/>
            <person name="Severin A.J."/>
            <person name="Sherrier D.J."/>
            <person name="Shi R."/>
            <person name="Sims S."/>
            <person name="Singer S.R."/>
            <person name="Sinharoy S."/>
            <person name="Sterck L."/>
            <person name="Viollet A."/>
            <person name="Wang B.B."/>
            <person name="Wang K."/>
            <person name="Wang M."/>
            <person name="Wang X."/>
            <person name="Warfsmann J."/>
            <person name="Weissenbach J."/>
            <person name="White D.D."/>
            <person name="White J.D."/>
            <person name="Wiley G.B."/>
            <person name="Wincker P."/>
            <person name="Xing Y."/>
            <person name="Yang L."/>
            <person name="Yao Z."/>
            <person name="Ying F."/>
            <person name="Zhai J."/>
            <person name="Zhou L."/>
            <person name="Zuber A."/>
            <person name="Denarie J."/>
            <person name="Dixon R.A."/>
            <person name="May G.D."/>
            <person name="Schwartz D.C."/>
            <person name="Rogers J."/>
            <person name="Quetier F."/>
            <person name="Town C.D."/>
            <person name="Roe B.A."/>
        </authorList>
    </citation>
    <scope>NUCLEOTIDE SEQUENCE [LARGE SCALE GENOMIC DNA]</scope>
    <source>
        <strain evidence="3">A17</strain>
        <strain evidence="5 6">cv. Jemalong A17</strain>
    </source>
</reference>
<evidence type="ECO:0000313" key="6">
    <source>
        <dbReference type="Proteomes" id="UP000002051"/>
    </source>
</evidence>
<evidence type="ECO:0000313" key="4">
    <source>
        <dbReference type="EMBL" id="RHN55846.1"/>
    </source>
</evidence>
<keyword evidence="1" id="KW-0732">Signal</keyword>
<dbReference type="InterPro" id="IPR009810">
    <property type="entry name" value="Nodulin_late_dom"/>
</dbReference>
<sequence>MVKTLKLVNYMIFFLSIFLVVKNVDGDDVVFQYVFDGCRIDADCPISGLQLLKWMCINNECEFNHVRPRYV</sequence>
<dbReference type="AlphaFoldDB" id="G7JZD3"/>
<feature type="domain" description="Late nodulin" evidence="2">
    <location>
        <begin position="1"/>
        <end position="62"/>
    </location>
</feature>
<dbReference type="Pfam" id="PF07127">
    <property type="entry name" value="Nodulin_late"/>
    <property type="match status" value="1"/>
</dbReference>
<dbReference type="HOGENOM" id="CLU_181053_1_2_1"/>